<proteinExistence type="predicted"/>
<dbReference type="CDD" id="cd00037">
    <property type="entry name" value="CLECT"/>
    <property type="match status" value="1"/>
</dbReference>
<dbReference type="PANTHER" id="PTHR22801:SF63">
    <property type="entry name" value="C-TYPE LECTIN DOMAIN-CONTAINING PROTEIN"/>
    <property type="match status" value="1"/>
</dbReference>
<dbReference type="InterPro" id="IPR016186">
    <property type="entry name" value="C-type_lectin-like/link_sf"/>
</dbReference>
<evidence type="ECO:0000313" key="2">
    <source>
        <dbReference type="EMBL" id="CAG5128920.1"/>
    </source>
</evidence>
<dbReference type="Pfam" id="PF00059">
    <property type="entry name" value="Lectin_C"/>
    <property type="match status" value="1"/>
</dbReference>
<dbReference type="SUPFAM" id="SSF56436">
    <property type="entry name" value="C-type lectin-like"/>
    <property type="match status" value="1"/>
</dbReference>
<evidence type="ECO:0000313" key="3">
    <source>
        <dbReference type="Proteomes" id="UP000678393"/>
    </source>
</evidence>
<dbReference type="EMBL" id="CAJHNH020003269">
    <property type="protein sequence ID" value="CAG5128920.1"/>
    <property type="molecule type" value="Genomic_DNA"/>
</dbReference>
<evidence type="ECO:0000259" key="1">
    <source>
        <dbReference type="PROSITE" id="PS50041"/>
    </source>
</evidence>
<dbReference type="InterPro" id="IPR001304">
    <property type="entry name" value="C-type_lectin-like"/>
</dbReference>
<accession>A0A8S3ZMC4</accession>
<keyword evidence="3" id="KW-1185">Reference proteome</keyword>
<reference evidence="2" key="1">
    <citation type="submission" date="2021-04" db="EMBL/GenBank/DDBJ databases">
        <authorList>
            <consortium name="Molecular Ecology Group"/>
        </authorList>
    </citation>
    <scope>NUCLEOTIDE SEQUENCE</scope>
</reference>
<feature type="domain" description="C-type lectin" evidence="1">
    <location>
        <begin position="51"/>
        <end position="175"/>
    </location>
</feature>
<dbReference type="SMART" id="SM00034">
    <property type="entry name" value="CLECT"/>
    <property type="match status" value="1"/>
</dbReference>
<comment type="caution">
    <text evidence="2">The sequence shown here is derived from an EMBL/GenBank/DDBJ whole genome shotgun (WGS) entry which is preliminary data.</text>
</comment>
<name>A0A8S3ZMC4_9EUPU</name>
<gene>
    <name evidence="2" type="ORF">CUNI_LOCUS14478</name>
</gene>
<dbReference type="PANTHER" id="PTHR22801">
    <property type="entry name" value="LITHOSTATHINE"/>
    <property type="match status" value="1"/>
</dbReference>
<organism evidence="2 3">
    <name type="scientific">Candidula unifasciata</name>
    <dbReference type="NCBI Taxonomy" id="100452"/>
    <lineage>
        <taxon>Eukaryota</taxon>
        <taxon>Metazoa</taxon>
        <taxon>Spiralia</taxon>
        <taxon>Lophotrochozoa</taxon>
        <taxon>Mollusca</taxon>
        <taxon>Gastropoda</taxon>
        <taxon>Heterobranchia</taxon>
        <taxon>Euthyneura</taxon>
        <taxon>Panpulmonata</taxon>
        <taxon>Eupulmonata</taxon>
        <taxon>Stylommatophora</taxon>
        <taxon>Helicina</taxon>
        <taxon>Helicoidea</taxon>
        <taxon>Geomitridae</taxon>
        <taxon>Candidula</taxon>
    </lineage>
</organism>
<dbReference type="PROSITE" id="PS50041">
    <property type="entry name" value="C_TYPE_LECTIN_2"/>
    <property type="match status" value="1"/>
</dbReference>
<dbReference type="InterPro" id="IPR050801">
    <property type="entry name" value="Ca-Dep_Lectins_ImmuneDev"/>
</dbReference>
<dbReference type="InterPro" id="IPR016187">
    <property type="entry name" value="CTDL_fold"/>
</dbReference>
<protein>
    <recommendedName>
        <fullName evidence="1">C-type lectin domain-containing protein</fullName>
    </recommendedName>
</protein>
<sequence>MTKYNNCTSFLFNSNSGLCTPGAYINEKQPLPSSEEGDFFQSFYCDTSKGFSVKAYLNTTACLVVLAKKTYAAADNDCQSRGAYLMSVKTVEQLNFFVNLTGSRSAWIGCDDINQEGKFVWKDNGQMMTNSERVNLFAVGEPNDVGGDEDCVIFYTGNRGILDTQCTGRHVYVCEMPYR</sequence>
<dbReference type="AlphaFoldDB" id="A0A8S3ZMC4"/>
<dbReference type="Proteomes" id="UP000678393">
    <property type="component" value="Unassembled WGS sequence"/>
</dbReference>
<dbReference type="OrthoDB" id="441660at2759"/>
<dbReference type="Gene3D" id="3.10.100.10">
    <property type="entry name" value="Mannose-Binding Protein A, subunit A"/>
    <property type="match status" value="1"/>
</dbReference>